<proteinExistence type="predicted"/>
<dbReference type="EMBL" id="OZ020103">
    <property type="protein sequence ID" value="CAK9277875.1"/>
    <property type="molecule type" value="Genomic_DNA"/>
</dbReference>
<evidence type="ECO:0000313" key="2">
    <source>
        <dbReference type="Proteomes" id="UP001497444"/>
    </source>
</evidence>
<gene>
    <name evidence="1" type="ORF">CSSPJE1EN1_LOCUS23353</name>
</gene>
<name>A0ABP0XH76_9BRYO</name>
<evidence type="ECO:0000313" key="1">
    <source>
        <dbReference type="EMBL" id="CAK9277875.1"/>
    </source>
</evidence>
<accession>A0ABP0XH76</accession>
<reference evidence="1" key="1">
    <citation type="submission" date="2024-02" db="EMBL/GenBank/DDBJ databases">
        <authorList>
            <consortium name="ELIXIR-Norway"/>
            <consortium name="Elixir Norway"/>
        </authorList>
    </citation>
    <scope>NUCLEOTIDE SEQUENCE</scope>
</reference>
<sequence>MRFRFLDISSVDEFEALTENLYARKVDCCLNADTAADSNNRLSLRLFVAGDVEVRVGGLFVLARCSQAVYIRAWMTGVVSILKQSVRLYEAVRIQ</sequence>
<protein>
    <submittedName>
        <fullName evidence="1">Uncharacterized protein</fullName>
    </submittedName>
</protein>
<organism evidence="1 2">
    <name type="scientific">Sphagnum jensenii</name>
    <dbReference type="NCBI Taxonomy" id="128206"/>
    <lineage>
        <taxon>Eukaryota</taxon>
        <taxon>Viridiplantae</taxon>
        <taxon>Streptophyta</taxon>
        <taxon>Embryophyta</taxon>
        <taxon>Bryophyta</taxon>
        <taxon>Sphagnophytina</taxon>
        <taxon>Sphagnopsida</taxon>
        <taxon>Sphagnales</taxon>
        <taxon>Sphagnaceae</taxon>
        <taxon>Sphagnum</taxon>
    </lineage>
</organism>
<keyword evidence="2" id="KW-1185">Reference proteome</keyword>
<dbReference type="Proteomes" id="UP001497444">
    <property type="component" value="Chromosome 8"/>
</dbReference>